<dbReference type="Gene3D" id="1.20.5.170">
    <property type="match status" value="1"/>
</dbReference>
<feature type="coiled-coil region" evidence="1">
    <location>
        <begin position="88"/>
        <end position="164"/>
    </location>
</feature>
<keyword evidence="4" id="KW-1185">Reference proteome</keyword>
<dbReference type="EnsemblPlants" id="Kaladp0011s0722.1.v1.1">
    <property type="protein sequence ID" value="Kaladp0011s0722.1.v1.1"/>
    <property type="gene ID" value="Kaladp0011s0722.v1.1"/>
</dbReference>
<organism evidence="3 4">
    <name type="scientific">Kalanchoe fedtschenkoi</name>
    <name type="common">Lavender scallops</name>
    <name type="synonym">South American air plant</name>
    <dbReference type="NCBI Taxonomy" id="63787"/>
    <lineage>
        <taxon>Eukaryota</taxon>
        <taxon>Viridiplantae</taxon>
        <taxon>Streptophyta</taxon>
        <taxon>Embryophyta</taxon>
        <taxon>Tracheophyta</taxon>
        <taxon>Spermatophyta</taxon>
        <taxon>Magnoliopsida</taxon>
        <taxon>eudicotyledons</taxon>
        <taxon>Gunneridae</taxon>
        <taxon>Pentapetalae</taxon>
        <taxon>Saxifragales</taxon>
        <taxon>Crassulaceae</taxon>
        <taxon>Kalanchoe</taxon>
    </lineage>
</organism>
<dbReference type="Proteomes" id="UP000594263">
    <property type="component" value="Unplaced"/>
</dbReference>
<dbReference type="Gramene" id="Kaladp0011s0722.1.v1.1">
    <property type="protein sequence ID" value="Kaladp0011s0722.1.v1.1"/>
    <property type="gene ID" value="Kaladp0011s0722.v1.1"/>
</dbReference>
<feature type="coiled-coil region" evidence="1">
    <location>
        <begin position="326"/>
        <end position="402"/>
    </location>
</feature>
<dbReference type="AlphaFoldDB" id="A0A7N0RHG3"/>
<evidence type="ECO:0000256" key="1">
    <source>
        <dbReference type="SAM" id="Coils"/>
    </source>
</evidence>
<sequence length="488" mass="55738">MAMTTTRRRPPLRWQPPTPRVLNFPRRHVRRPPSSAGKRGTRRLEALFDEERAFGKDGMGADSDVPIVVLRGGGGEREEDEDEGRREVAGVESEMLRAECRLLRMERELALKKLKRNRARMERLLRSALQILISGRDKVGGSVCDSLDEEIEAMRCKLVDLQRVSGAKVFESHQRDTSSSFDDQDSNSLSRLVLDGNQIPREIQELAEASLSIHASSAAERSFGESSSRFTEMELLSMKMEGLSNGTLFERLETSHGLMKLSKVDSFVASYASSSCTTERPDSASYIIHHHSDKEGTSDDEKQCSGRCRAVVRRVVEQVRIETEQWSQMQEMAEKVKEEMEQLQASRDMWEQKALDSENQITSLHCTVQEWKRRAFCHEAKMNDLQTQVHILQQELKMLRDGARTNSSSPKSTEGVRENEKRVLICQLKESCDLKGASNRQYGCEEKKKQHPHNRRLEVPKRSPFRDIGNSSPLMRQITKVVFPGHRR</sequence>
<protein>
    <submittedName>
        <fullName evidence="3">Uncharacterized protein</fullName>
    </submittedName>
</protein>
<reference evidence="3" key="1">
    <citation type="submission" date="2021-01" db="UniProtKB">
        <authorList>
            <consortium name="EnsemblPlants"/>
        </authorList>
    </citation>
    <scope>IDENTIFICATION</scope>
</reference>
<feature type="region of interest" description="Disordered" evidence="2">
    <location>
        <begin position="1"/>
        <end position="42"/>
    </location>
</feature>
<dbReference type="PANTHER" id="PTHR35468:SF1">
    <property type="entry name" value="MYOSIN-LIKE PROTEIN"/>
    <property type="match status" value="1"/>
</dbReference>
<name>A0A7N0RHG3_KALFE</name>
<dbReference type="PANTHER" id="PTHR35468">
    <property type="entry name" value="MYOSIN-LIKE PROTEIN"/>
    <property type="match status" value="1"/>
</dbReference>
<accession>A0A7N0RHG3</accession>
<feature type="compositionally biased region" description="Basic and acidic residues" evidence="2">
    <location>
        <begin position="455"/>
        <end position="465"/>
    </location>
</feature>
<evidence type="ECO:0000313" key="3">
    <source>
        <dbReference type="EnsemblPlants" id="Kaladp0011s0722.1.v1.1"/>
    </source>
</evidence>
<evidence type="ECO:0000256" key="2">
    <source>
        <dbReference type="SAM" id="MobiDB-lite"/>
    </source>
</evidence>
<proteinExistence type="predicted"/>
<evidence type="ECO:0000313" key="4">
    <source>
        <dbReference type="Proteomes" id="UP000594263"/>
    </source>
</evidence>
<feature type="compositionally biased region" description="Basic residues" evidence="2">
    <location>
        <begin position="1"/>
        <end position="11"/>
    </location>
</feature>
<feature type="region of interest" description="Disordered" evidence="2">
    <location>
        <begin position="443"/>
        <end position="471"/>
    </location>
</feature>
<dbReference type="OMA" id="CHLKENH"/>
<keyword evidence="1" id="KW-0175">Coiled coil</keyword>